<keyword evidence="3" id="KW-1185">Reference proteome</keyword>
<organism evidence="2 3">
    <name type="scientific">Arabidopsis thaliana</name>
    <name type="common">Mouse-ear cress</name>
    <dbReference type="NCBI Taxonomy" id="3702"/>
    <lineage>
        <taxon>Eukaryota</taxon>
        <taxon>Viridiplantae</taxon>
        <taxon>Streptophyta</taxon>
        <taxon>Embryophyta</taxon>
        <taxon>Tracheophyta</taxon>
        <taxon>Spermatophyta</taxon>
        <taxon>Magnoliopsida</taxon>
        <taxon>eudicotyledons</taxon>
        <taxon>Gunneridae</taxon>
        <taxon>Pentapetalae</taxon>
        <taxon>rosids</taxon>
        <taxon>malvids</taxon>
        <taxon>Brassicales</taxon>
        <taxon>Brassicaceae</taxon>
        <taxon>Camelineae</taxon>
        <taxon>Arabidopsis</taxon>
    </lineage>
</organism>
<dbReference type="HOGENOM" id="CLU_120170_0_0_1"/>
<sequence length="196" mass="22543">MDLWDRFCVNLHTRKITLEDESQKRSMDLRLLHGVAYGHSWFGKWGYRFCSGSFGVEEHHYHRAIAFLTSISLVDDITANFRENKANLNIGDIVRCYRDMSEIQLTTLQDLLRFMLTIKSRAPPIRIPIGKIEAPSVVLPSMKAYGTRACPQVKQCPKDKEKSVKCRKFALPLPLQACFHFPFRSSMTLLSGSFRS</sequence>
<dbReference type="InParanoid" id="F4IMC6"/>
<evidence type="ECO:0000313" key="1">
    <source>
        <dbReference type="Araport" id="AT2G07714"/>
    </source>
</evidence>
<protein>
    <submittedName>
        <fullName evidence="2">Transcription factor-like protein</fullName>
    </submittedName>
</protein>
<dbReference type="KEGG" id="ath:AT2G07714"/>
<dbReference type="GeneID" id="815388"/>
<dbReference type="eggNOG" id="KOG1844">
    <property type="taxonomic scope" value="Eukaryota"/>
</dbReference>
<dbReference type="PANTHER" id="PTHR46201:SF9">
    <property type="entry name" value="PHD FINGER PROTEIN MALE MEIOCYTE DEATH 1"/>
    <property type="match status" value="1"/>
</dbReference>
<dbReference type="EMBL" id="CP002685">
    <property type="protein sequence ID" value="AEC06099.1"/>
    <property type="molecule type" value="Genomic_DNA"/>
</dbReference>
<dbReference type="AlphaFoldDB" id="F4IMC6"/>
<dbReference type="TAIR" id="AT2G07714"/>
<accession>F4IMC6</accession>
<dbReference type="STRING" id="3702.F4IMC6"/>
<evidence type="ECO:0000313" key="3">
    <source>
        <dbReference type="Proteomes" id="UP000006548"/>
    </source>
</evidence>
<dbReference type="Proteomes" id="UP000006548">
    <property type="component" value="Chromosome 2"/>
</dbReference>
<name>F4IMC6_ARATH</name>
<reference evidence="2 3" key="1">
    <citation type="journal article" date="1999" name="Nature">
        <title>Sequence and analysis of chromosome 2 of the plant Arabidopsis thaliana.</title>
        <authorList>
            <person name="Lin X."/>
            <person name="Kaul S."/>
            <person name="Rounsley S."/>
            <person name="Shea T.P."/>
            <person name="Benito M.I."/>
            <person name="Town C.D."/>
            <person name="Fujii C.Y."/>
            <person name="Mason T."/>
            <person name="Bowman C.L."/>
            <person name="Barnstead M."/>
            <person name="Feldblyum T.V."/>
            <person name="Buell C.R."/>
            <person name="Ketchum K.A."/>
            <person name="Lee J."/>
            <person name="Ronning C.M."/>
            <person name="Koo H.L."/>
            <person name="Moffat K.S."/>
            <person name="Cronin L.A."/>
            <person name="Shen M."/>
            <person name="Pai G."/>
            <person name="Van Aken S."/>
            <person name="Umayam L."/>
            <person name="Tallon L.J."/>
            <person name="Gill J.E."/>
            <person name="Adams M.D."/>
            <person name="Carrera A.J."/>
            <person name="Creasy T.H."/>
            <person name="Goodman H.M."/>
            <person name="Somerville C.R."/>
            <person name="Copenhaver G.P."/>
            <person name="Preuss D."/>
            <person name="Nierman W.C."/>
            <person name="White O."/>
            <person name="Eisen J.A."/>
            <person name="Salzberg S.L."/>
            <person name="Fraser C.M."/>
            <person name="Venter J.C."/>
        </authorList>
    </citation>
    <scope>NUCLEOTIDE SEQUENCE [LARGE SCALE GENOMIC DNA]</scope>
    <source>
        <strain evidence="3">cv. Columbia</strain>
    </source>
</reference>
<dbReference type="PaxDb" id="3702-AT2G07714.1"/>
<dbReference type="Araport" id="AT2G07714"/>
<reference evidence="3" key="2">
    <citation type="journal article" date="2017" name="Plant J.">
        <title>Araport11: a complete reannotation of the Arabidopsis thaliana reference genome.</title>
        <authorList>
            <person name="Cheng C.Y."/>
            <person name="Krishnakumar V."/>
            <person name="Chan A.P."/>
            <person name="Thibaud-Nissen F."/>
            <person name="Schobel S."/>
            <person name="Town C.D."/>
        </authorList>
    </citation>
    <scope>GENOME REANNOTATION</scope>
    <source>
        <strain evidence="3">cv. Columbia</strain>
    </source>
</reference>
<dbReference type="iPTMnet" id="F4IMC6"/>
<gene>
    <name evidence="1 2" type="ordered locus">At2g07714</name>
    <name evidence="2" type="ORF">T18C6.25</name>
    <name evidence="2" type="ORF">T18C6_25</name>
</gene>
<evidence type="ECO:0000313" key="2">
    <source>
        <dbReference type="EMBL" id="AEC06099.1"/>
    </source>
</evidence>
<proteinExistence type="predicted"/>
<dbReference type="ExpressionAtlas" id="F4IMC6">
    <property type="expression patterns" value="baseline and differential"/>
</dbReference>
<dbReference type="PANTHER" id="PTHR46201">
    <property type="entry name" value="PHD FINGER PROTEIN MALE MEIOCYTE DEATH 1-RELATED"/>
    <property type="match status" value="1"/>
</dbReference>